<evidence type="ECO:0000256" key="4">
    <source>
        <dbReference type="ARBA" id="ARBA00023163"/>
    </source>
</evidence>
<comment type="caution">
    <text evidence="6">The sequence shown here is derived from an EMBL/GenBank/DDBJ whole genome shotgun (WGS) entry which is preliminary data.</text>
</comment>
<dbReference type="InterPro" id="IPR036390">
    <property type="entry name" value="WH_DNA-bd_sf"/>
</dbReference>
<evidence type="ECO:0000259" key="5">
    <source>
        <dbReference type="PROSITE" id="PS50931"/>
    </source>
</evidence>
<feature type="domain" description="HTH lysR-type" evidence="5">
    <location>
        <begin position="1"/>
        <end position="58"/>
    </location>
</feature>
<keyword evidence="3" id="KW-0238">DNA-binding</keyword>
<proteinExistence type="inferred from homology"/>
<sequence length="296" mass="33674">MNLNQLYYFKKLSEVKHFTKAAQELHISQPSLSYSISSLEEELGTNLIQRSGRIISLTENGVEFLKYADSSLSELEKGIKIVKKNEDVQTGKVDIGYIYTIGSSYMPKLIKEYIETYHFETTFDLFSSPTSTVIEGLKSGKFDIVFSSYVKNESDLEFFPILTQKVVIIVPKKHELAKFEKVTLKQVSAYPIVTYNSHSNSLGVLVKNIFKNYNIEPRVVFALNDETSIGGFVSEGFGVGIIEDLPLIAQFDLKIIPLDIDLQTRVVYCAYNKRLYQTGAIRSFLEFVKQKEISLY</sequence>
<keyword evidence="2" id="KW-0805">Transcription regulation</keyword>
<dbReference type="Gene3D" id="3.40.190.290">
    <property type="match status" value="1"/>
</dbReference>
<reference evidence="6 7" key="1">
    <citation type="journal article" date="2020" name="mSystems">
        <title>Defining Genomic and Predicted Metabolic Features of the Acetobacterium Genus.</title>
        <authorList>
            <person name="Ross D.E."/>
            <person name="Marshall C.W."/>
            <person name="Gulliver D."/>
            <person name="May H.D."/>
            <person name="Norman R.S."/>
        </authorList>
    </citation>
    <scope>NUCLEOTIDE SEQUENCE [LARGE SCALE GENOMIC DNA]</scope>
    <source>
        <strain evidence="6 7">DSM 8238</strain>
    </source>
</reference>
<organism evidence="6 7">
    <name type="scientific">Acetobacterium fimetarium</name>
    <dbReference type="NCBI Taxonomy" id="52691"/>
    <lineage>
        <taxon>Bacteria</taxon>
        <taxon>Bacillati</taxon>
        <taxon>Bacillota</taxon>
        <taxon>Clostridia</taxon>
        <taxon>Eubacteriales</taxon>
        <taxon>Eubacteriaceae</taxon>
        <taxon>Acetobacterium</taxon>
    </lineage>
</organism>
<evidence type="ECO:0000256" key="1">
    <source>
        <dbReference type="ARBA" id="ARBA00009437"/>
    </source>
</evidence>
<comment type="similarity">
    <text evidence="1">Belongs to the LysR transcriptional regulatory family.</text>
</comment>
<dbReference type="Pfam" id="PF03466">
    <property type="entry name" value="LysR_substrate"/>
    <property type="match status" value="1"/>
</dbReference>
<dbReference type="InterPro" id="IPR005119">
    <property type="entry name" value="LysR_subst-bd"/>
</dbReference>
<evidence type="ECO:0000313" key="6">
    <source>
        <dbReference type="EMBL" id="MBC3803207.1"/>
    </source>
</evidence>
<protein>
    <submittedName>
        <fullName evidence="6">LysR family transcriptional regulator</fullName>
    </submittedName>
</protein>
<evidence type="ECO:0000256" key="3">
    <source>
        <dbReference type="ARBA" id="ARBA00023125"/>
    </source>
</evidence>
<evidence type="ECO:0000313" key="7">
    <source>
        <dbReference type="Proteomes" id="UP000603234"/>
    </source>
</evidence>
<dbReference type="PROSITE" id="PS50931">
    <property type="entry name" value="HTH_LYSR"/>
    <property type="match status" value="1"/>
</dbReference>
<dbReference type="EMBL" id="WJBC01000002">
    <property type="protein sequence ID" value="MBC3803207.1"/>
    <property type="molecule type" value="Genomic_DNA"/>
</dbReference>
<dbReference type="PANTHER" id="PTHR30126:SF39">
    <property type="entry name" value="HTH-TYPE TRANSCRIPTIONAL REGULATOR CYSL"/>
    <property type="match status" value="1"/>
</dbReference>
<accession>A0ABR6WRQ2</accession>
<dbReference type="PRINTS" id="PR00039">
    <property type="entry name" value="HTHLYSR"/>
</dbReference>
<dbReference type="InterPro" id="IPR000847">
    <property type="entry name" value="LysR_HTH_N"/>
</dbReference>
<evidence type="ECO:0000256" key="2">
    <source>
        <dbReference type="ARBA" id="ARBA00023015"/>
    </source>
</evidence>
<dbReference type="InterPro" id="IPR036388">
    <property type="entry name" value="WH-like_DNA-bd_sf"/>
</dbReference>
<dbReference type="Gene3D" id="1.10.10.10">
    <property type="entry name" value="Winged helix-like DNA-binding domain superfamily/Winged helix DNA-binding domain"/>
    <property type="match status" value="1"/>
</dbReference>
<dbReference type="SUPFAM" id="SSF46785">
    <property type="entry name" value="Winged helix' DNA-binding domain"/>
    <property type="match status" value="1"/>
</dbReference>
<dbReference type="Proteomes" id="UP000603234">
    <property type="component" value="Unassembled WGS sequence"/>
</dbReference>
<gene>
    <name evidence="6" type="ORF">GH808_01945</name>
</gene>
<keyword evidence="7" id="KW-1185">Reference proteome</keyword>
<keyword evidence="4" id="KW-0804">Transcription</keyword>
<dbReference type="RefSeq" id="WP_186841126.1">
    <property type="nucleotide sequence ID" value="NZ_WJBC01000002.1"/>
</dbReference>
<dbReference type="PANTHER" id="PTHR30126">
    <property type="entry name" value="HTH-TYPE TRANSCRIPTIONAL REGULATOR"/>
    <property type="match status" value="1"/>
</dbReference>
<name>A0ABR6WRQ2_9FIRM</name>
<dbReference type="Pfam" id="PF00126">
    <property type="entry name" value="HTH_1"/>
    <property type="match status" value="1"/>
</dbReference>
<dbReference type="SUPFAM" id="SSF53850">
    <property type="entry name" value="Periplasmic binding protein-like II"/>
    <property type="match status" value="1"/>
</dbReference>